<dbReference type="InterPro" id="IPR001338">
    <property type="entry name" value="Class_I_Hydrophobin"/>
</dbReference>
<feature type="chain" id="PRO_5017100355" description="Hydrophobin" evidence="2">
    <location>
        <begin position="18"/>
        <end position="167"/>
    </location>
</feature>
<accession>A0A395MAP8</accession>
<comment type="subcellular location">
    <subcellularLocation>
        <location evidence="2">Secreted</location>
        <location evidence="2">Cell wall</location>
    </subcellularLocation>
</comment>
<evidence type="ECO:0000256" key="1">
    <source>
        <dbReference type="ARBA" id="ARBA00023157"/>
    </source>
</evidence>
<keyword evidence="2" id="KW-0134">Cell wall</keyword>
<evidence type="ECO:0000313" key="4">
    <source>
        <dbReference type="Proteomes" id="UP000265631"/>
    </source>
</evidence>
<keyword evidence="1 2" id="KW-1015">Disulfide bond</keyword>
<dbReference type="AlphaFoldDB" id="A0A395MAP8"/>
<comment type="similarity">
    <text evidence="2">Belongs to the fungal hydrophobin family.</text>
</comment>
<protein>
    <recommendedName>
        <fullName evidence="2">Hydrophobin</fullName>
    </recommendedName>
</protein>
<comment type="caution">
    <text evidence="3">The sequence shown here is derived from an EMBL/GenBank/DDBJ whole genome shotgun (WGS) entry which is preliminary data.</text>
</comment>
<organism evidence="3 4">
    <name type="scientific">Fusarium flagelliforme</name>
    <dbReference type="NCBI Taxonomy" id="2675880"/>
    <lineage>
        <taxon>Eukaryota</taxon>
        <taxon>Fungi</taxon>
        <taxon>Dikarya</taxon>
        <taxon>Ascomycota</taxon>
        <taxon>Pezizomycotina</taxon>
        <taxon>Sordariomycetes</taxon>
        <taxon>Hypocreomycetidae</taxon>
        <taxon>Hypocreales</taxon>
        <taxon>Nectriaceae</taxon>
        <taxon>Fusarium</taxon>
        <taxon>Fusarium incarnatum-equiseti species complex</taxon>
    </lineage>
</organism>
<evidence type="ECO:0000313" key="3">
    <source>
        <dbReference type="EMBL" id="RFN44890.1"/>
    </source>
</evidence>
<sequence length="167" mass="16831">MRFSILTVSIAVGVASASPCRPSSSEISAETTTAIFDSTSTVPYSFTSAIPSSTTLPIDETVSASQTSSEAESTTESIAAVTSTAAVAPFCGAPAALQCCNTVGTSSDPVVSLLIGLLGIVIQNPDTLMGATCSRIDDIGACNQTPVCCSDNSHGGLISIGCTRVRE</sequence>
<keyword evidence="2" id="KW-0732">Signal</keyword>
<dbReference type="GO" id="GO:0005199">
    <property type="term" value="F:structural constituent of cell wall"/>
    <property type="evidence" value="ECO:0007669"/>
    <property type="project" value="InterPro"/>
</dbReference>
<reference evidence="3 4" key="1">
    <citation type="journal article" date="2018" name="PLoS Pathog.">
        <title>Evolution of structural diversity of trichothecenes, a family of toxins produced by plant pathogenic and entomopathogenic fungi.</title>
        <authorList>
            <person name="Proctor R.H."/>
            <person name="McCormick S.P."/>
            <person name="Kim H.S."/>
            <person name="Cardoza R.E."/>
            <person name="Stanley A.M."/>
            <person name="Lindo L."/>
            <person name="Kelly A."/>
            <person name="Brown D.W."/>
            <person name="Lee T."/>
            <person name="Vaughan M.M."/>
            <person name="Alexander N.J."/>
            <person name="Busman M."/>
            <person name="Gutierrez S."/>
        </authorList>
    </citation>
    <scope>NUCLEOTIDE SEQUENCE [LARGE SCALE GENOMIC DNA]</scope>
    <source>
        <strain evidence="3 4">NRRL 13405</strain>
    </source>
</reference>
<dbReference type="GO" id="GO:0009277">
    <property type="term" value="C:fungal-type cell wall"/>
    <property type="evidence" value="ECO:0007669"/>
    <property type="project" value="InterPro"/>
</dbReference>
<dbReference type="Proteomes" id="UP000265631">
    <property type="component" value="Unassembled WGS sequence"/>
</dbReference>
<dbReference type="OrthoDB" id="4225815at2759"/>
<name>A0A395MAP8_9HYPO</name>
<dbReference type="SMART" id="SM00075">
    <property type="entry name" value="HYDRO"/>
    <property type="match status" value="1"/>
</dbReference>
<dbReference type="EMBL" id="PXXK01000388">
    <property type="protein sequence ID" value="RFN44890.1"/>
    <property type="molecule type" value="Genomic_DNA"/>
</dbReference>
<keyword evidence="4" id="KW-1185">Reference proteome</keyword>
<evidence type="ECO:0000256" key="2">
    <source>
        <dbReference type="RuleBase" id="RU365009"/>
    </source>
</evidence>
<proteinExistence type="inferred from homology"/>
<dbReference type="CDD" id="cd23507">
    <property type="entry name" value="hydrophobin_I"/>
    <property type="match status" value="1"/>
</dbReference>
<dbReference type="STRING" id="2594813.A0A395MAP8"/>
<feature type="signal peptide" evidence="2">
    <location>
        <begin position="1"/>
        <end position="17"/>
    </location>
</feature>
<gene>
    <name evidence="3" type="ORF">FIE12Z_10871</name>
</gene>
<keyword evidence="2" id="KW-0964">Secreted</keyword>
<dbReference type="Pfam" id="PF01185">
    <property type="entry name" value="Hydrophobin"/>
    <property type="match status" value="1"/>
</dbReference>